<dbReference type="InterPro" id="IPR021457">
    <property type="entry name" value="DUF3108"/>
</dbReference>
<dbReference type="InParanoid" id="A0A1B1YTV4"/>
<dbReference type="AlphaFoldDB" id="A0A1B1YTV4"/>
<reference evidence="4" key="1">
    <citation type="submission" date="2016-03" db="EMBL/GenBank/DDBJ databases">
        <title>Complete genome sequence of Solimmundus cernigliae, representing a novel lineage of polycyclic aromatic hydrocarbon degraders within the Gammaproteobacteria.</title>
        <authorList>
            <person name="Singleton D.R."/>
            <person name="Dickey A.N."/>
            <person name="Scholl E.H."/>
            <person name="Wright F.A."/>
            <person name="Aitken M.D."/>
        </authorList>
    </citation>
    <scope>NUCLEOTIDE SEQUENCE [LARGE SCALE GENOMIC DNA]</scope>
    <source>
        <strain evidence="4">TR3.2</strain>
    </source>
</reference>
<proteinExistence type="predicted"/>
<protein>
    <recommendedName>
        <fullName evidence="5">DUF3108 domain-containing protein</fullName>
    </recommendedName>
</protein>
<dbReference type="EMBL" id="CP014671">
    <property type="protein sequence ID" value="ANX04205.1"/>
    <property type="molecule type" value="Genomic_DNA"/>
</dbReference>
<dbReference type="Pfam" id="PF11306">
    <property type="entry name" value="DUF3108"/>
    <property type="match status" value="1"/>
</dbReference>
<accession>A0A1B1YTV4</accession>
<feature type="signal peptide" evidence="2">
    <location>
        <begin position="1"/>
        <end position="21"/>
    </location>
</feature>
<feature type="chain" id="PRO_5008533066" description="DUF3108 domain-containing protein" evidence="2">
    <location>
        <begin position="22"/>
        <end position="241"/>
    </location>
</feature>
<organism evidence="3 4">
    <name type="scientific">Immundisolibacter cernigliae</name>
    <dbReference type="NCBI Taxonomy" id="1810504"/>
    <lineage>
        <taxon>Bacteria</taxon>
        <taxon>Pseudomonadati</taxon>
        <taxon>Pseudomonadota</taxon>
        <taxon>Gammaproteobacteria</taxon>
        <taxon>Immundisolibacterales</taxon>
        <taxon>Immundisolibacteraceae</taxon>
        <taxon>Immundisolibacter</taxon>
    </lineage>
</organism>
<dbReference type="OrthoDB" id="6007799at2"/>
<evidence type="ECO:0008006" key="5">
    <source>
        <dbReference type="Google" id="ProtNLM"/>
    </source>
</evidence>
<sequence length="241" mass="26867">MNKGRLFVTVLALLAAAAVRADPPAQWQATYTVTQGSIEGGEAVQTYKAADGRYRYTLDVTPGGVVALFTQETFHDESEGAVDSDGWQPQRYAHTRSGGRKQRDYEFLFDWKAKQTRERQGDRPPATLLPGTLDELTYVEALRRTLAKGGTSLVLPVLYGSDGEIREYRLETQGEEEISTPAGTFKTIKVQRTQTGGKYTVTLWCAPDLDYFPVRVDRHKRGRSQGTLLLKSYRGGERSVP</sequence>
<evidence type="ECO:0000313" key="4">
    <source>
        <dbReference type="Proteomes" id="UP000092952"/>
    </source>
</evidence>
<keyword evidence="2" id="KW-0732">Signal</keyword>
<dbReference type="STRING" id="1810504.PG2T_08455"/>
<evidence type="ECO:0000313" key="3">
    <source>
        <dbReference type="EMBL" id="ANX04205.1"/>
    </source>
</evidence>
<gene>
    <name evidence="3" type="ORF">PG2T_08455</name>
</gene>
<keyword evidence="4" id="KW-1185">Reference proteome</keyword>
<dbReference type="KEGG" id="gbi:PG2T_08455"/>
<evidence type="ECO:0000256" key="1">
    <source>
        <dbReference type="SAM" id="MobiDB-lite"/>
    </source>
</evidence>
<dbReference type="Proteomes" id="UP000092952">
    <property type="component" value="Chromosome"/>
</dbReference>
<dbReference type="RefSeq" id="WP_068804195.1">
    <property type="nucleotide sequence ID" value="NZ_CP014671.1"/>
</dbReference>
<evidence type="ECO:0000256" key="2">
    <source>
        <dbReference type="SAM" id="SignalP"/>
    </source>
</evidence>
<feature type="region of interest" description="Disordered" evidence="1">
    <location>
        <begin position="77"/>
        <end position="97"/>
    </location>
</feature>
<name>A0A1B1YTV4_9GAMM</name>